<comment type="caution">
    <text evidence="3">The sequence shown here is derived from an EMBL/GenBank/DDBJ whole genome shotgun (WGS) entry which is preliminary data.</text>
</comment>
<keyword evidence="1" id="KW-0723">Serine/threonine-protein kinase</keyword>
<dbReference type="GO" id="GO:0004674">
    <property type="term" value="F:protein serine/threonine kinase activity"/>
    <property type="evidence" value="ECO:0007669"/>
    <property type="project" value="UniProtKB-KW"/>
</dbReference>
<keyword evidence="1" id="KW-0418">Kinase</keyword>
<reference evidence="3" key="1">
    <citation type="submission" date="2021-03" db="EMBL/GenBank/DDBJ databases">
        <authorList>
            <person name="Kanchanasin P."/>
            <person name="Saeng-In P."/>
            <person name="Phongsopitanun W."/>
            <person name="Yuki M."/>
            <person name="Kudo T."/>
            <person name="Ohkuma M."/>
            <person name="Tanasupawat S."/>
        </authorList>
    </citation>
    <scope>NUCLEOTIDE SEQUENCE</scope>
    <source>
        <strain evidence="3">GKU 128</strain>
    </source>
</reference>
<dbReference type="Gene3D" id="3.30.565.10">
    <property type="entry name" value="Histidine kinase-like ATPase, C-terminal domain"/>
    <property type="match status" value="1"/>
</dbReference>
<dbReference type="SUPFAM" id="SSF55874">
    <property type="entry name" value="ATPase domain of HSP90 chaperone/DNA topoisomerase II/histidine kinase"/>
    <property type="match status" value="1"/>
</dbReference>
<dbReference type="CDD" id="cd16936">
    <property type="entry name" value="HATPase_RsbW-like"/>
    <property type="match status" value="1"/>
</dbReference>
<evidence type="ECO:0000259" key="2">
    <source>
        <dbReference type="Pfam" id="PF13581"/>
    </source>
</evidence>
<dbReference type="Proteomes" id="UP000669179">
    <property type="component" value="Unassembled WGS sequence"/>
</dbReference>
<dbReference type="EMBL" id="JAGEOJ010000004">
    <property type="protein sequence ID" value="MBO2447425.1"/>
    <property type="molecule type" value="Genomic_DNA"/>
</dbReference>
<dbReference type="AlphaFoldDB" id="A0A939P806"/>
<dbReference type="PANTHER" id="PTHR35526:SF3">
    <property type="entry name" value="ANTI-SIGMA-F FACTOR RSBW"/>
    <property type="match status" value="1"/>
</dbReference>
<accession>A0A939P806</accession>
<dbReference type="Pfam" id="PF13581">
    <property type="entry name" value="HATPase_c_2"/>
    <property type="match status" value="1"/>
</dbReference>
<dbReference type="InterPro" id="IPR050267">
    <property type="entry name" value="Anti-sigma-factor_SerPK"/>
</dbReference>
<sequence length="136" mass="14709">MIVMNPDGLRMSLLASAAAPGLVRTLVEQRLLKWDLLHRADDALLVTGELVTNAVNAAPGRELWVRFTREATGLLLEVWDPSGRVPQARPVELDLDDGEFDGIGGWGLHIVQVLSLECGYALGPDGGKTVWALLEA</sequence>
<proteinExistence type="predicted"/>
<dbReference type="PANTHER" id="PTHR35526">
    <property type="entry name" value="ANTI-SIGMA-F FACTOR RSBW-RELATED"/>
    <property type="match status" value="1"/>
</dbReference>
<dbReference type="InterPro" id="IPR003594">
    <property type="entry name" value="HATPase_dom"/>
</dbReference>
<keyword evidence="3" id="KW-0067">ATP-binding</keyword>
<name>A0A939P806_9ACTN</name>
<keyword evidence="1" id="KW-0808">Transferase</keyword>
<gene>
    <name evidence="3" type="ORF">J4573_10035</name>
</gene>
<feature type="domain" description="Histidine kinase/HSP90-like ATPase" evidence="2">
    <location>
        <begin position="39"/>
        <end position="131"/>
    </location>
</feature>
<evidence type="ECO:0000313" key="4">
    <source>
        <dbReference type="Proteomes" id="UP000669179"/>
    </source>
</evidence>
<dbReference type="GO" id="GO:0005524">
    <property type="term" value="F:ATP binding"/>
    <property type="evidence" value="ECO:0007669"/>
    <property type="project" value="UniProtKB-KW"/>
</dbReference>
<dbReference type="InterPro" id="IPR036890">
    <property type="entry name" value="HATPase_C_sf"/>
</dbReference>
<keyword evidence="3" id="KW-0547">Nucleotide-binding</keyword>
<keyword evidence="4" id="KW-1185">Reference proteome</keyword>
<evidence type="ECO:0000313" key="3">
    <source>
        <dbReference type="EMBL" id="MBO2447425.1"/>
    </source>
</evidence>
<evidence type="ECO:0000256" key="1">
    <source>
        <dbReference type="ARBA" id="ARBA00022527"/>
    </source>
</evidence>
<protein>
    <submittedName>
        <fullName evidence="3">ATP-binding protein</fullName>
    </submittedName>
</protein>
<organism evidence="3 4">
    <name type="scientific">Actinomadura barringtoniae</name>
    <dbReference type="NCBI Taxonomy" id="1427535"/>
    <lineage>
        <taxon>Bacteria</taxon>
        <taxon>Bacillati</taxon>
        <taxon>Actinomycetota</taxon>
        <taxon>Actinomycetes</taxon>
        <taxon>Streptosporangiales</taxon>
        <taxon>Thermomonosporaceae</taxon>
        <taxon>Actinomadura</taxon>
    </lineage>
</organism>